<keyword evidence="7" id="KW-1185">Reference proteome</keyword>
<dbReference type="Gene3D" id="3.40.50.720">
    <property type="entry name" value="NAD(P)-binding Rossmann-like Domain"/>
    <property type="match status" value="1"/>
</dbReference>
<dbReference type="PROSITE" id="PS00061">
    <property type="entry name" value="ADH_SHORT"/>
    <property type="match status" value="1"/>
</dbReference>
<protein>
    <submittedName>
        <fullName evidence="6">SDR family oxidoreductase</fullName>
    </submittedName>
</protein>
<evidence type="ECO:0000256" key="2">
    <source>
        <dbReference type="ARBA" id="ARBA00023002"/>
    </source>
</evidence>
<dbReference type="InterPro" id="IPR002347">
    <property type="entry name" value="SDR_fam"/>
</dbReference>
<evidence type="ECO:0000256" key="4">
    <source>
        <dbReference type="SAM" id="MobiDB-lite"/>
    </source>
</evidence>
<dbReference type="InterPro" id="IPR020904">
    <property type="entry name" value="Sc_DH/Rdtase_CS"/>
</dbReference>
<dbReference type="PRINTS" id="PR00081">
    <property type="entry name" value="GDHRDH"/>
</dbReference>
<dbReference type="SMART" id="SM00822">
    <property type="entry name" value="PKS_KR"/>
    <property type="match status" value="1"/>
</dbReference>
<evidence type="ECO:0000256" key="1">
    <source>
        <dbReference type="ARBA" id="ARBA00006484"/>
    </source>
</evidence>
<accession>A0ABV9DBP1</accession>
<dbReference type="InterPro" id="IPR036291">
    <property type="entry name" value="NAD(P)-bd_dom_sf"/>
</dbReference>
<evidence type="ECO:0000313" key="7">
    <source>
        <dbReference type="Proteomes" id="UP001595955"/>
    </source>
</evidence>
<name>A0ABV9DBP1_9MICO</name>
<feature type="domain" description="Ketoreductase" evidence="5">
    <location>
        <begin position="6"/>
        <end position="186"/>
    </location>
</feature>
<evidence type="ECO:0000256" key="3">
    <source>
        <dbReference type="RuleBase" id="RU000363"/>
    </source>
</evidence>
<reference evidence="7" key="1">
    <citation type="journal article" date="2019" name="Int. J. Syst. Evol. Microbiol.">
        <title>The Global Catalogue of Microorganisms (GCM) 10K type strain sequencing project: providing services to taxonomists for standard genome sequencing and annotation.</title>
        <authorList>
            <consortium name="The Broad Institute Genomics Platform"/>
            <consortium name="The Broad Institute Genome Sequencing Center for Infectious Disease"/>
            <person name="Wu L."/>
            <person name="Ma J."/>
        </authorList>
    </citation>
    <scope>NUCLEOTIDE SEQUENCE [LARGE SCALE GENOMIC DNA]</scope>
    <source>
        <strain evidence="7">JCM 3369</strain>
    </source>
</reference>
<keyword evidence="2" id="KW-0560">Oxidoreductase</keyword>
<dbReference type="InterPro" id="IPR057326">
    <property type="entry name" value="KR_dom"/>
</dbReference>
<dbReference type="Proteomes" id="UP001595955">
    <property type="component" value="Unassembled WGS sequence"/>
</dbReference>
<dbReference type="RefSeq" id="WP_122824638.1">
    <property type="nucleotide sequence ID" value="NZ_CP033325.1"/>
</dbReference>
<comment type="similarity">
    <text evidence="1 3">Belongs to the short-chain dehydrogenases/reductases (SDR) family.</text>
</comment>
<dbReference type="PRINTS" id="PR00080">
    <property type="entry name" value="SDRFAMILY"/>
</dbReference>
<dbReference type="NCBIfam" id="NF005495">
    <property type="entry name" value="PRK07109.1"/>
    <property type="match status" value="1"/>
</dbReference>
<dbReference type="EMBL" id="JBHSGF010000009">
    <property type="protein sequence ID" value="MFC4556202.1"/>
    <property type="molecule type" value="Genomic_DNA"/>
</dbReference>
<comment type="caution">
    <text evidence="6">The sequence shown here is derived from an EMBL/GenBank/DDBJ whole genome shotgun (WGS) entry which is preliminary data.</text>
</comment>
<dbReference type="PANTHER" id="PTHR44196:SF1">
    <property type="entry name" value="DEHYDROGENASE_REDUCTASE SDR FAMILY MEMBER 7B"/>
    <property type="match status" value="1"/>
</dbReference>
<dbReference type="SUPFAM" id="SSF51735">
    <property type="entry name" value="NAD(P)-binding Rossmann-fold domains"/>
    <property type="match status" value="1"/>
</dbReference>
<proteinExistence type="inferred from homology"/>
<dbReference type="PANTHER" id="PTHR44196">
    <property type="entry name" value="DEHYDROGENASE/REDUCTASE SDR FAMILY MEMBER 7B"/>
    <property type="match status" value="1"/>
</dbReference>
<feature type="region of interest" description="Disordered" evidence="4">
    <location>
        <begin position="263"/>
        <end position="297"/>
    </location>
</feature>
<evidence type="ECO:0000313" key="6">
    <source>
        <dbReference type="EMBL" id="MFC4556202.1"/>
    </source>
</evidence>
<evidence type="ECO:0000259" key="5">
    <source>
        <dbReference type="SMART" id="SM00822"/>
    </source>
</evidence>
<gene>
    <name evidence="6" type="ORF">ACFO3F_13170</name>
</gene>
<organism evidence="6 7">
    <name type="scientific">Georgenia faecalis</name>
    <dbReference type="NCBI Taxonomy" id="2483799"/>
    <lineage>
        <taxon>Bacteria</taxon>
        <taxon>Bacillati</taxon>
        <taxon>Actinomycetota</taxon>
        <taxon>Actinomycetes</taxon>
        <taxon>Micrococcales</taxon>
        <taxon>Bogoriellaceae</taxon>
        <taxon>Georgenia</taxon>
    </lineage>
</organism>
<sequence length="324" mass="34780">MRVKGSVVVITGAASGIGRATALRFAAEGATVVVASRRAKALATLTEECRRHGVEALGVPTDVTDATAVDELARRTVERFGRIDVWVNNAAVTFFSPFLKVPVEDFRRVLDVNVMGYVHGARAALTQMQLQGAGVLVNVASIVGEVPQPYTSAYSVSKAAVRALGASLRSELLLDREKHIDVVTVLPATIDTPFFRHAANYTGREVVPMPPLYSPQRVARAIVKAVESPRREVVVGPAGRQFAVQHRVAPGTTEAMMAVQTDRTHLSRHNAAPDSPGNLYSPSSEPRDAEVEGGWGGRRRTAQRRLALLGLAVGTGVVLRRALR</sequence>
<dbReference type="Pfam" id="PF00106">
    <property type="entry name" value="adh_short"/>
    <property type="match status" value="1"/>
</dbReference>